<evidence type="ECO:0000256" key="2">
    <source>
        <dbReference type="ARBA" id="ARBA00022741"/>
    </source>
</evidence>
<dbReference type="Pfam" id="PF00005">
    <property type="entry name" value="ABC_tran"/>
    <property type="match status" value="3"/>
</dbReference>
<keyword evidence="2" id="KW-0547">Nucleotide-binding</keyword>
<evidence type="ECO:0000256" key="3">
    <source>
        <dbReference type="ARBA" id="ARBA00022840"/>
    </source>
</evidence>
<organism evidence="6 7">
    <name type="scientific">Candidatus Kurthia intestinigallinarum</name>
    <dbReference type="NCBI Taxonomy" id="1562256"/>
    <lineage>
        <taxon>Bacteria</taxon>
        <taxon>Bacillati</taxon>
        <taxon>Bacillota</taxon>
        <taxon>Bacilli</taxon>
        <taxon>Bacillales</taxon>
        <taxon>Caryophanaceae</taxon>
        <taxon>Kurthia</taxon>
    </lineage>
</organism>
<protein>
    <submittedName>
        <fullName evidence="6">Elongation factor 3</fullName>
    </submittedName>
</protein>
<dbReference type="GO" id="GO:0005524">
    <property type="term" value="F:ATP binding"/>
    <property type="evidence" value="ECO:0007669"/>
    <property type="project" value="UniProtKB-KW"/>
</dbReference>
<dbReference type="CDD" id="cd03221">
    <property type="entry name" value="ABCF_EF-3"/>
    <property type="match status" value="2"/>
</dbReference>
<dbReference type="InterPro" id="IPR032781">
    <property type="entry name" value="ABC_tran_Xtn"/>
</dbReference>
<keyword evidence="6" id="KW-0648">Protein biosynthesis</keyword>
<evidence type="ECO:0000313" key="6">
    <source>
        <dbReference type="EMBL" id="RUS55695.1"/>
    </source>
</evidence>
<name>A0A433RU54_9BACL</name>
<proteinExistence type="predicted"/>
<accession>A0A433RU54</accession>
<dbReference type="SUPFAM" id="SSF52540">
    <property type="entry name" value="P-loop containing nucleoside triphosphate hydrolases"/>
    <property type="match status" value="2"/>
</dbReference>
<comment type="caution">
    <text evidence="6">The sequence shown here is derived from an EMBL/GenBank/DDBJ whole genome shotgun (WGS) entry which is preliminary data.</text>
</comment>
<feature type="coiled-coil region" evidence="4">
    <location>
        <begin position="489"/>
        <end position="526"/>
    </location>
</feature>
<dbReference type="AlphaFoldDB" id="A0A433RU54"/>
<dbReference type="Pfam" id="PF12848">
    <property type="entry name" value="ABC_tran_Xtn"/>
    <property type="match status" value="1"/>
</dbReference>
<keyword evidence="6" id="KW-0251">Elongation factor</keyword>
<dbReference type="InterPro" id="IPR003593">
    <property type="entry name" value="AAA+_ATPase"/>
</dbReference>
<evidence type="ECO:0000256" key="1">
    <source>
        <dbReference type="ARBA" id="ARBA00022737"/>
    </source>
</evidence>
<dbReference type="GO" id="GO:0016887">
    <property type="term" value="F:ATP hydrolysis activity"/>
    <property type="evidence" value="ECO:0007669"/>
    <property type="project" value="InterPro"/>
</dbReference>
<keyword evidence="3" id="KW-0067">ATP-binding</keyword>
<dbReference type="Proteomes" id="UP000288623">
    <property type="component" value="Unassembled WGS sequence"/>
</dbReference>
<keyword evidence="4" id="KW-0175">Coiled coil</keyword>
<feature type="domain" description="ABC transporter" evidence="5">
    <location>
        <begin position="285"/>
        <end position="496"/>
    </location>
</feature>
<feature type="coiled-coil region" evidence="4">
    <location>
        <begin position="182"/>
        <end position="209"/>
    </location>
</feature>
<dbReference type="PANTHER" id="PTHR19211:SF100">
    <property type="entry name" value="RIBOSOME PROTECTION PROTEIN VMLR"/>
    <property type="match status" value="1"/>
</dbReference>
<evidence type="ECO:0000256" key="4">
    <source>
        <dbReference type="SAM" id="Coils"/>
    </source>
</evidence>
<dbReference type="GO" id="GO:0003746">
    <property type="term" value="F:translation elongation factor activity"/>
    <property type="evidence" value="ECO:0007669"/>
    <property type="project" value="UniProtKB-KW"/>
</dbReference>
<dbReference type="PROSITE" id="PS50893">
    <property type="entry name" value="ABC_TRANSPORTER_2"/>
    <property type="match status" value="2"/>
</dbReference>
<evidence type="ECO:0000259" key="5">
    <source>
        <dbReference type="PROSITE" id="PS50893"/>
    </source>
</evidence>
<feature type="domain" description="ABC transporter" evidence="5">
    <location>
        <begin position="1"/>
        <end position="193"/>
    </location>
</feature>
<dbReference type="NCBIfam" id="NF000355">
    <property type="entry name" value="ribo_prot_ABC_F"/>
    <property type="match status" value="1"/>
</dbReference>
<reference evidence="6 7" key="1">
    <citation type="submission" date="2014-11" db="EMBL/GenBank/DDBJ databases">
        <title>Genome sequence and analysis of novel Kurthia sp.</title>
        <authorList>
            <person name="Lawson J.N."/>
            <person name="Gonzalez J.E."/>
            <person name="Rinauldi L."/>
            <person name="Xuan Z."/>
            <person name="Firman A."/>
            <person name="Shaddox L."/>
            <person name="Trudeau A."/>
            <person name="Shah S."/>
            <person name="Reiman D."/>
        </authorList>
    </citation>
    <scope>NUCLEOTIDE SEQUENCE [LARGE SCALE GENOMIC DNA]</scope>
    <source>
        <strain evidence="6 7">3B1D</strain>
    </source>
</reference>
<dbReference type="EMBL" id="JTFC01000031">
    <property type="protein sequence ID" value="RUS55695.1"/>
    <property type="molecule type" value="Genomic_DNA"/>
</dbReference>
<gene>
    <name evidence="6" type="ORF">QI30_12330</name>
</gene>
<dbReference type="SMART" id="SM00382">
    <property type="entry name" value="AAA"/>
    <property type="match status" value="2"/>
</dbReference>
<dbReference type="OrthoDB" id="9760950at2"/>
<dbReference type="PANTHER" id="PTHR19211">
    <property type="entry name" value="ATP-BINDING TRANSPORT PROTEIN-RELATED"/>
    <property type="match status" value="1"/>
</dbReference>
<dbReference type="RefSeq" id="WP_126990961.1">
    <property type="nucleotide sequence ID" value="NZ_JTFC01000031.1"/>
</dbReference>
<sequence length="532" mass="61255">MTELCRIHQLSYKEILTNNTVSIKAGARIGIVGVNGAGKSTLLKLLAGKIQPTEGHIEWFKKASTFLVEQEQETFEREVAKNVQQVWQVPARSYEQLSGGEKLKLRLAEAFANKPQLLLLDEPTNHLDAASLALLTKQLKRYRGTVIVVSHNRAFLNDVVNEIWHIKEQQVTRYKGNYAAYREQYEAKLLRQQKEYDKQQQEVARIEHQMAKITSWSEQAHADSTKHEFAKEFYRVKAKRMDAQVKSKQKRLEKELDKHQIEQPKKKYAVQFEFQQSDPTGKHLLELKHVSKKFGEQVIFNDVNATIGYGERIALVGANGAGKTTLLRMLLNQESYDGEIWRSPAADIGYLTQQVFDLPDDQTPSELFERPTFEERGLVQTLMIHLGFTSAQWEEPIARMSMGERVKCKLMALILAKKNVLILDEPTNHLDLESREQLEQVLGDYNGTIIVVSHDAYFVEKTTTTRFFIENHQLITPAQDVETADDKERMQLENRLQDVLGQLSFLTAKDAQYEELDEEFHRLTAQLRQLKS</sequence>
<evidence type="ECO:0000313" key="7">
    <source>
        <dbReference type="Proteomes" id="UP000288623"/>
    </source>
</evidence>
<dbReference type="InterPro" id="IPR050611">
    <property type="entry name" value="ABCF"/>
</dbReference>
<dbReference type="Gene3D" id="3.40.50.300">
    <property type="entry name" value="P-loop containing nucleotide triphosphate hydrolases"/>
    <property type="match status" value="3"/>
</dbReference>
<keyword evidence="1" id="KW-0677">Repeat</keyword>
<keyword evidence="7" id="KW-1185">Reference proteome</keyword>
<dbReference type="InterPro" id="IPR003439">
    <property type="entry name" value="ABC_transporter-like_ATP-bd"/>
</dbReference>
<dbReference type="InterPro" id="IPR027417">
    <property type="entry name" value="P-loop_NTPase"/>
</dbReference>